<feature type="region of interest" description="Disordered" evidence="1">
    <location>
        <begin position="275"/>
        <end position="455"/>
    </location>
</feature>
<evidence type="ECO:0000256" key="1">
    <source>
        <dbReference type="SAM" id="MobiDB-lite"/>
    </source>
</evidence>
<feature type="compositionally biased region" description="Low complexity" evidence="1">
    <location>
        <begin position="288"/>
        <end position="297"/>
    </location>
</feature>
<proteinExistence type="predicted"/>
<feature type="transmembrane region" description="Helical" evidence="2">
    <location>
        <begin position="12"/>
        <end position="33"/>
    </location>
</feature>
<feature type="compositionally biased region" description="Low complexity" evidence="1">
    <location>
        <begin position="144"/>
        <end position="177"/>
    </location>
</feature>
<dbReference type="EMBL" id="JBFNQD010000027">
    <property type="protein sequence ID" value="MEW9310431.1"/>
    <property type="molecule type" value="Genomic_DNA"/>
</dbReference>
<evidence type="ECO:0008006" key="5">
    <source>
        <dbReference type="Google" id="ProtNLM"/>
    </source>
</evidence>
<protein>
    <recommendedName>
        <fullName evidence="5">Flagellar biosynthesis protein FliO</fullName>
    </recommendedName>
</protein>
<evidence type="ECO:0000256" key="2">
    <source>
        <dbReference type="SAM" id="Phobius"/>
    </source>
</evidence>
<evidence type="ECO:0000313" key="4">
    <source>
        <dbReference type="Proteomes" id="UP001555786"/>
    </source>
</evidence>
<feature type="region of interest" description="Disordered" evidence="1">
    <location>
        <begin position="237"/>
        <end position="262"/>
    </location>
</feature>
<feature type="compositionally biased region" description="Polar residues" evidence="1">
    <location>
        <begin position="237"/>
        <end position="246"/>
    </location>
</feature>
<accession>A0ABV3PYA2</accession>
<feature type="compositionally biased region" description="Pro residues" evidence="1">
    <location>
        <begin position="406"/>
        <end position="424"/>
    </location>
</feature>
<keyword evidence="2" id="KW-0472">Membrane</keyword>
<feature type="compositionally biased region" description="Basic and acidic residues" evidence="1">
    <location>
        <begin position="325"/>
        <end position="335"/>
    </location>
</feature>
<keyword evidence="2" id="KW-0812">Transmembrane</keyword>
<dbReference type="RefSeq" id="WP_367626834.1">
    <property type="nucleotide sequence ID" value="NZ_JBFNQD010000027.1"/>
</dbReference>
<feature type="compositionally biased region" description="Basic and acidic residues" evidence="1">
    <location>
        <begin position="299"/>
        <end position="312"/>
    </location>
</feature>
<feature type="compositionally biased region" description="Acidic residues" evidence="1">
    <location>
        <begin position="429"/>
        <end position="441"/>
    </location>
</feature>
<feature type="compositionally biased region" description="Low complexity" evidence="1">
    <location>
        <begin position="249"/>
        <end position="260"/>
    </location>
</feature>
<dbReference type="Proteomes" id="UP001555786">
    <property type="component" value="Unassembled WGS sequence"/>
</dbReference>
<feature type="region of interest" description="Disordered" evidence="1">
    <location>
        <begin position="94"/>
        <end position="113"/>
    </location>
</feature>
<gene>
    <name evidence="3" type="ORF">ABXS05_33135</name>
</gene>
<reference evidence="3 4" key="1">
    <citation type="submission" date="2024-07" db="EMBL/GenBank/DDBJ databases">
        <title>Description of Labrys sedimenti sp. nov., isolated from a diclofenac-degrading enrichment culture.</title>
        <authorList>
            <person name="Tancsics A."/>
            <person name="Csepanyi A."/>
        </authorList>
    </citation>
    <scope>NUCLEOTIDE SEQUENCE [LARGE SCALE GENOMIC DNA]</scope>
    <source>
        <strain evidence="3 4">LMG 23578</strain>
    </source>
</reference>
<feature type="compositionally biased region" description="Low complexity" evidence="1">
    <location>
        <begin position="392"/>
        <end position="405"/>
    </location>
</feature>
<evidence type="ECO:0000313" key="3">
    <source>
        <dbReference type="EMBL" id="MEW9310431.1"/>
    </source>
</evidence>
<sequence length="455" mass="47543">MDSLNSWLPAQLFTLAGLLLVVGVVLMFIWRAINRPQVGGAKGGRQSRLGVVDSYGVGTRQLVLVRRDNVEHLIMIGGPNDVVVESSILRARPAGQAARPASPGATPPPVQERTAAVAVPPRQVEEDFVRPAPVEPPPIAKIDTSVPTPATTPVSRTSPAAATTAPMPSTTSTTRPSVVPPREPGFFQRATSRLPNFGRPAATATPVPVAPAVPAAEEPRATIDTAHFEELLAGDQPATTPAQKPTVSAAPAAQTTAAPKPKADLDFEVAEGLDLEPAPETREPPAPTTTTRLTLPEIRLPDLRLPEWRRPESTPAPTPAPRQAPDLRVEPRFSADPRPAGETSPTPGGRIEPSLGTPAPRPQAEPTRTEPFRVGERLTTPTRPATTPPAPVGSTTAAPAATAAPTPAPTAAPAPTPPPAPTTTPAPVEVEDPFASLEEEMASLLGRSRDDSKKS</sequence>
<feature type="region of interest" description="Disordered" evidence="1">
    <location>
        <begin position="131"/>
        <end position="181"/>
    </location>
</feature>
<feature type="compositionally biased region" description="Low complexity" evidence="1">
    <location>
        <begin position="94"/>
        <end position="104"/>
    </location>
</feature>
<keyword evidence="2" id="KW-1133">Transmembrane helix</keyword>
<keyword evidence="4" id="KW-1185">Reference proteome</keyword>
<feature type="compositionally biased region" description="Basic and acidic residues" evidence="1">
    <location>
        <begin position="367"/>
        <end position="376"/>
    </location>
</feature>
<name>A0ABV3PYA2_9HYPH</name>
<comment type="caution">
    <text evidence="3">The sequence shown here is derived from an EMBL/GenBank/DDBJ whole genome shotgun (WGS) entry which is preliminary data.</text>
</comment>
<organism evidence="3 4">
    <name type="scientific">Labrys neptuniae</name>
    <dbReference type="NCBI Taxonomy" id="376174"/>
    <lineage>
        <taxon>Bacteria</taxon>
        <taxon>Pseudomonadati</taxon>
        <taxon>Pseudomonadota</taxon>
        <taxon>Alphaproteobacteria</taxon>
        <taxon>Hyphomicrobiales</taxon>
        <taxon>Xanthobacteraceae</taxon>
        <taxon>Labrys</taxon>
    </lineage>
</organism>